<protein>
    <submittedName>
        <fullName evidence="1">4-oxalocrotonate tautomerase</fullName>
        <ecNumber evidence="1">5.3.2.6</ecNumber>
    </submittedName>
</protein>
<accession>A0ABT3H5U1</accession>
<name>A0ABT3H5U1_9HYPH</name>
<proteinExistence type="predicted"/>
<dbReference type="RefSeq" id="WP_264599445.1">
    <property type="nucleotide sequence ID" value="NZ_JAOQNS010000001.1"/>
</dbReference>
<keyword evidence="2" id="KW-1185">Reference proteome</keyword>
<organism evidence="1 2">
    <name type="scientific">Rhodobium gokarnense</name>
    <dbReference type="NCBI Taxonomy" id="364296"/>
    <lineage>
        <taxon>Bacteria</taxon>
        <taxon>Pseudomonadati</taxon>
        <taxon>Pseudomonadota</taxon>
        <taxon>Alphaproteobacteria</taxon>
        <taxon>Hyphomicrobiales</taxon>
        <taxon>Rhodobiaceae</taxon>
        <taxon>Rhodobium</taxon>
    </lineage>
</organism>
<dbReference type="EC" id="5.3.2.6" evidence="1"/>
<sequence length="144" mass="15251">MPLLTLSLSAAPDRTRAGKAARILTDLTARHLGKAPEVTAVLVNEHDPARWYIGARPLADDAGARASFALDVKVTAGTNTKAEISAYIDAVFAAMGALTGAVRTESYIVVDEVPAPNWGFGGRTQEHRFIAGRRVEPATELTAP</sequence>
<dbReference type="EMBL" id="JAOQNS010000001">
    <property type="protein sequence ID" value="MCW2305758.1"/>
    <property type="molecule type" value="Genomic_DNA"/>
</dbReference>
<gene>
    <name evidence="1" type="ORF">M2319_000074</name>
</gene>
<dbReference type="InterPro" id="IPR014347">
    <property type="entry name" value="Tautomerase/MIF_sf"/>
</dbReference>
<evidence type="ECO:0000313" key="1">
    <source>
        <dbReference type="EMBL" id="MCW2305758.1"/>
    </source>
</evidence>
<dbReference type="Gene3D" id="3.30.429.10">
    <property type="entry name" value="Macrophage Migration Inhibitory Factor"/>
    <property type="match status" value="2"/>
</dbReference>
<evidence type="ECO:0000313" key="2">
    <source>
        <dbReference type="Proteomes" id="UP001209755"/>
    </source>
</evidence>
<dbReference type="PANTHER" id="PTHR35530">
    <property type="entry name" value="TAUTOMERASE-RELATED"/>
    <property type="match status" value="1"/>
</dbReference>
<keyword evidence="1" id="KW-0413">Isomerase</keyword>
<dbReference type="GO" id="GO:0016853">
    <property type="term" value="F:isomerase activity"/>
    <property type="evidence" value="ECO:0007669"/>
    <property type="project" value="UniProtKB-KW"/>
</dbReference>
<reference evidence="2" key="1">
    <citation type="submission" date="2023-07" db="EMBL/GenBank/DDBJ databases">
        <title>Genome sequencing of Purple Non-Sulfur Bacteria from various extreme environments.</title>
        <authorList>
            <person name="Mayer M."/>
        </authorList>
    </citation>
    <scope>NUCLEOTIDE SEQUENCE [LARGE SCALE GENOMIC DNA]</scope>
    <source>
        <strain evidence="2">DSM 17935</strain>
    </source>
</reference>
<comment type="caution">
    <text evidence="1">The sequence shown here is derived from an EMBL/GenBank/DDBJ whole genome shotgun (WGS) entry which is preliminary data.</text>
</comment>
<dbReference type="Proteomes" id="UP001209755">
    <property type="component" value="Unassembled WGS sequence"/>
</dbReference>
<dbReference type="PANTHER" id="PTHR35530:SF1">
    <property type="entry name" value="2-HYDROXYMUCONATE TAUTOMERASE"/>
    <property type="match status" value="1"/>
</dbReference>
<dbReference type="SUPFAM" id="SSF55331">
    <property type="entry name" value="Tautomerase/MIF"/>
    <property type="match status" value="1"/>
</dbReference>